<evidence type="ECO:0000256" key="1">
    <source>
        <dbReference type="ARBA" id="ARBA00004651"/>
    </source>
</evidence>
<evidence type="ECO:0000256" key="17">
    <source>
        <dbReference type="PIRSR" id="PIRSR600829-3"/>
    </source>
</evidence>
<evidence type="ECO:0000256" key="7">
    <source>
        <dbReference type="ARBA" id="ARBA00022741"/>
    </source>
</evidence>
<keyword evidence="7 17" id="KW-0547">Nucleotide-binding</keyword>
<keyword evidence="10 19" id="KW-1133">Transmembrane helix</keyword>
<dbReference type="InterPro" id="IPR000829">
    <property type="entry name" value="DAGK"/>
</dbReference>
<feature type="binding site" evidence="18">
    <location>
        <position position="72"/>
    </location>
    <ligand>
        <name>a divalent metal cation</name>
        <dbReference type="ChEBI" id="CHEBI:60240"/>
    </ligand>
</feature>
<comment type="cofactor">
    <cofactor evidence="18">
        <name>Mg(2+)</name>
        <dbReference type="ChEBI" id="CHEBI:18420"/>
    </cofactor>
    <text evidence="18">Mn(2+), Zn(2+), Cd(2+) and Co(2+) support activity to lesser extents.</text>
</comment>
<evidence type="ECO:0000256" key="13">
    <source>
        <dbReference type="ARBA" id="ARBA00023209"/>
    </source>
</evidence>
<dbReference type="PANTHER" id="PTHR34299">
    <property type="entry name" value="DIACYLGLYCEROL KINASE"/>
    <property type="match status" value="1"/>
</dbReference>
<keyword evidence="18" id="KW-0460">Magnesium</keyword>
<keyword evidence="8 20" id="KW-0418">Kinase</keyword>
<dbReference type="InterPro" id="IPR036945">
    <property type="entry name" value="DAGK_sf"/>
</dbReference>
<evidence type="ECO:0000256" key="9">
    <source>
        <dbReference type="ARBA" id="ARBA00022840"/>
    </source>
</evidence>
<dbReference type="RefSeq" id="WP_200982688.1">
    <property type="nucleotide sequence ID" value="NZ_CP064654.1"/>
</dbReference>
<keyword evidence="5" id="KW-0808">Transferase</keyword>
<comment type="similarity">
    <text evidence="2">Belongs to the bacterial diacylglycerol kinase family.</text>
</comment>
<evidence type="ECO:0000256" key="15">
    <source>
        <dbReference type="PIRSR" id="PIRSR600829-1"/>
    </source>
</evidence>
<feature type="active site" description="Proton acceptor" evidence="15">
    <location>
        <position position="65"/>
    </location>
</feature>
<evidence type="ECO:0000256" key="4">
    <source>
        <dbReference type="ARBA" id="ARBA00022516"/>
    </source>
</evidence>
<evidence type="ECO:0000256" key="12">
    <source>
        <dbReference type="ARBA" id="ARBA00023136"/>
    </source>
</evidence>
<keyword evidence="3" id="KW-1003">Cell membrane</keyword>
<evidence type="ECO:0000256" key="8">
    <source>
        <dbReference type="ARBA" id="ARBA00022777"/>
    </source>
</evidence>
<organism evidence="20 21">
    <name type="scientific">Qipengyuania soli</name>
    <dbReference type="NCBI Taxonomy" id="2782568"/>
    <lineage>
        <taxon>Bacteria</taxon>
        <taxon>Pseudomonadati</taxon>
        <taxon>Pseudomonadota</taxon>
        <taxon>Alphaproteobacteria</taxon>
        <taxon>Sphingomonadales</taxon>
        <taxon>Erythrobacteraceae</taxon>
        <taxon>Qipengyuania</taxon>
    </lineage>
</organism>
<feature type="binding site" evidence="17">
    <location>
        <begin position="90"/>
        <end position="91"/>
    </location>
    <ligand>
        <name>ATP</name>
        <dbReference type="ChEBI" id="CHEBI:30616"/>
    </ligand>
</feature>
<keyword evidence="18" id="KW-0479">Metal-binding</keyword>
<feature type="transmembrane region" description="Helical" evidence="19">
    <location>
        <begin position="92"/>
        <end position="112"/>
    </location>
</feature>
<dbReference type="Pfam" id="PF01219">
    <property type="entry name" value="DAGK_prokar"/>
    <property type="match status" value="1"/>
</dbReference>
<dbReference type="GO" id="GO:0016301">
    <property type="term" value="F:kinase activity"/>
    <property type="evidence" value="ECO:0007669"/>
    <property type="project" value="UniProtKB-KW"/>
</dbReference>
<dbReference type="GO" id="GO:0046872">
    <property type="term" value="F:metal ion binding"/>
    <property type="evidence" value="ECO:0007669"/>
    <property type="project" value="UniProtKB-KW"/>
</dbReference>
<evidence type="ECO:0000256" key="2">
    <source>
        <dbReference type="ARBA" id="ARBA00005967"/>
    </source>
</evidence>
<evidence type="ECO:0000256" key="10">
    <source>
        <dbReference type="ARBA" id="ARBA00022989"/>
    </source>
</evidence>
<feature type="binding site" evidence="17">
    <location>
        <position position="24"/>
    </location>
    <ligand>
        <name>ATP</name>
        <dbReference type="ChEBI" id="CHEBI:30616"/>
    </ligand>
</feature>
<sequence>MKNAGILRRAGYSLAGLQIALMQERSLRSHVVLSLSLFGAMAALEVGRSWWAVMLLAVAVGWGFELMNAAVERLCDRLHPDRHPDIGAVKDLASGAAFVVNVTTGLLALAMFSERL</sequence>
<feature type="binding site" evidence="16">
    <location>
        <position position="65"/>
    </location>
    <ligand>
        <name>substrate</name>
    </ligand>
</feature>
<dbReference type="Gene3D" id="1.10.287.3610">
    <property type="match status" value="1"/>
</dbReference>
<evidence type="ECO:0000313" key="21">
    <source>
        <dbReference type="Proteomes" id="UP000594459"/>
    </source>
</evidence>
<keyword evidence="13" id="KW-0594">Phospholipid biosynthesis</keyword>
<keyword evidence="11" id="KW-0443">Lipid metabolism</keyword>
<evidence type="ECO:0000256" key="11">
    <source>
        <dbReference type="ARBA" id="ARBA00023098"/>
    </source>
</evidence>
<dbReference type="CDD" id="cd14263">
    <property type="entry name" value="DAGK_IM_like"/>
    <property type="match status" value="1"/>
</dbReference>
<reference evidence="20 21" key="1">
    <citation type="submission" date="2020-11" db="EMBL/GenBank/DDBJ databases">
        <title>The genome sequence of Erythrobacter sp. 6D36.</title>
        <authorList>
            <person name="Liu Y."/>
        </authorList>
    </citation>
    <scope>NUCLEOTIDE SEQUENCE [LARGE SCALE GENOMIC DNA]</scope>
    <source>
        <strain evidence="20 21">6D36</strain>
    </source>
</reference>
<comment type="subcellular location">
    <subcellularLocation>
        <location evidence="1">Cell membrane</location>
        <topology evidence="1">Multi-pass membrane protein</topology>
    </subcellularLocation>
</comment>
<dbReference type="Proteomes" id="UP000594459">
    <property type="component" value="Chromosome"/>
</dbReference>
<feature type="binding site" evidence="17">
    <location>
        <position position="72"/>
    </location>
    <ligand>
        <name>ATP</name>
        <dbReference type="ChEBI" id="CHEBI:30616"/>
    </ligand>
</feature>
<keyword evidence="12 19" id="KW-0472">Membrane</keyword>
<dbReference type="PANTHER" id="PTHR34299:SF1">
    <property type="entry name" value="DIACYLGLYCEROL KINASE"/>
    <property type="match status" value="1"/>
</dbReference>
<evidence type="ECO:0000256" key="16">
    <source>
        <dbReference type="PIRSR" id="PIRSR600829-2"/>
    </source>
</evidence>
<dbReference type="GO" id="GO:0005886">
    <property type="term" value="C:plasma membrane"/>
    <property type="evidence" value="ECO:0007669"/>
    <property type="project" value="UniProtKB-SubCell"/>
</dbReference>
<keyword evidence="14" id="KW-1208">Phospholipid metabolism</keyword>
<keyword evidence="9 17" id="KW-0067">ATP-binding</keyword>
<evidence type="ECO:0000256" key="14">
    <source>
        <dbReference type="ARBA" id="ARBA00023264"/>
    </source>
</evidence>
<dbReference type="AlphaFoldDB" id="A0A7S8F532"/>
<accession>A0A7S8F532</accession>
<dbReference type="KEGG" id="qso:IRL76_02005"/>
<keyword evidence="21" id="KW-1185">Reference proteome</keyword>
<evidence type="ECO:0000256" key="6">
    <source>
        <dbReference type="ARBA" id="ARBA00022692"/>
    </source>
</evidence>
<evidence type="ECO:0000256" key="18">
    <source>
        <dbReference type="PIRSR" id="PIRSR600829-4"/>
    </source>
</evidence>
<evidence type="ECO:0000256" key="5">
    <source>
        <dbReference type="ARBA" id="ARBA00022679"/>
    </source>
</evidence>
<feature type="binding site" evidence="17">
    <location>
        <position position="12"/>
    </location>
    <ligand>
        <name>ATP</name>
        <dbReference type="ChEBI" id="CHEBI:30616"/>
    </ligand>
</feature>
<evidence type="ECO:0000256" key="19">
    <source>
        <dbReference type="SAM" id="Phobius"/>
    </source>
</evidence>
<name>A0A7S8F532_9SPHN</name>
<feature type="binding site" evidence="18">
    <location>
        <position position="24"/>
    </location>
    <ligand>
        <name>a divalent metal cation</name>
        <dbReference type="ChEBI" id="CHEBI:60240"/>
    </ligand>
</feature>
<feature type="binding site" evidence="16">
    <location>
        <position position="94"/>
    </location>
    <ligand>
        <name>substrate</name>
    </ligand>
</feature>
<feature type="transmembrane region" description="Helical" evidence="19">
    <location>
        <begin position="50"/>
        <end position="71"/>
    </location>
</feature>
<proteinExistence type="inferred from homology"/>
<evidence type="ECO:0000256" key="3">
    <source>
        <dbReference type="ARBA" id="ARBA00022475"/>
    </source>
</evidence>
<dbReference type="EMBL" id="CP064654">
    <property type="protein sequence ID" value="QPC99374.1"/>
    <property type="molecule type" value="Genomic_DNA"/>
</dbReference>
<dbReference type="GO" id="GO:0005524">
    <property type="term" value="F:ATP binding"/>
    <property type="evidence" value="ECO:0007669"/>
    <property type="project" value="UniProtKB-KW"/>
</dbReference>
<dbReference type="GO" id="GO:0008654">
    <property type="term" value="P:phospholipid biosynthetic process"/>
    <property type="evidence" value="ECO:0007669"/>
    <property type="project" value="UniProtKB-KW"/>
</dbReference>
<keyword evidence="4" id="KW-0444">Lipid biosynthesis</keyword>
<evidence type="ECO:0000313" key="20">
    <source>
        <dbReference type="EMBL" id="QPC99374.1"/>
    </source>
</evidence>
<keyword evidence="6 19" id="KW-0812">Transmembrane</keyword>
<gene>
    <name evidence="20" type="ORF">IRL76_02005</name>
</gene>
<protein>
    <submittedName>
        <fullName evidence="20">Diacylglycerol kinase</fullName>
    </submittedName>
</protein>